<feature type="domain" description="Aldehyde ferredoxin oxidoreductase N-terminal" evidence="11">
    <location>
        <begin position="4"/>
        <end position="207"/>
    </location>
</feature>
<dbReference type="Gene3D" id="1.10.599.10">
    <property type="entry name" value="Aldehyde Ferredoxin Oxidoreductase Protein, subunit A, domain 3"/>
    <property type="match status" value="1"/>
</dbReference>
<proteinExistence type="inferred from homology"/>
<evidence type="ECO:0000256" key="6">
    <source>
        <dbReference type="ARBA" id="ARBA00023002"/>
    </source>
</evidence>
<evidence type="ECO:0000256" key="5">
    <source>
        <dbReference type="ARBA" id="ARBA00022801"/>
    </source>
</evidence>
<dbReference type="InterPro" id="IPR051919">
    <property type="entry name" value="W-dependent_AOR"/>
</dbReference>
<accession>A0ABX2RA94</accession>
<keyword evidence="9" id="KW-0326">Glycosidase</keyword>
<keyword evidence="3" id="KW-0004">4Fe-4S</keyword>
<dbReference type="Pfam" id="PF02730">
    <property type="entry name" value="AFOR_N"/>
    <property type="match status" value="1"/>
</dbReference>
<dbReference type="PANTHER" id="PTHR30038">
    <property type="entry name" value="ALDEHYDE FERREDOXIN OXIDOREDUCTASE"/>
    <property type="match status" value="1"/>
</dbReference>
<dbReference type="InterPro" id="IPR001203">
    <property type="entry name" value="OxRdtase_Ald_Fedxn_C"/>
</dbReference>
<dbReference type="InterPro" id="IPR013985">
    <property type="entry name" value="Ald_Fedxn_OxRdtase_dom3"/>
</dbReference>
<sequence length="589" mass="64906">MQGFYGKILRINLTDKSYRVEELSEEILKKYLGGKGLGSYLLLNNVVPGIDPLSPDNKLIFTAGPAAGTGMLGSSRYGVFSKSPLTGLYAESYSGGKVAPVMRKTGYDAIILEGASSEPVYLEITDSTVKFHDATHLWGKDTYYTEDKVLEEVGVPGAQAVVIGPAGENLVRFACIENNYWRSAGRTGLGAVMGSKKVKAVVFHGQAKGEIADPELLKSLIKSISQKAKNNPGVKAYQMYGTTQMVRIMNGAKAFPTKYWSNGTYEHWEEISGDSLITNFEVKPRSCPNCFLACGKLTTVKEGKYAGLTVEGPEYETIYAFGGLCCINRLDEILKLNDICDRLGMDTITAGNLAAFAIEAVNRGKIKADLQYGNAEGIACLLEDIAYGRGIGAILAQGIKKASEEWGMEDVAIHVKGLEPAGYDPRVLKGMGLAYATSTRGACHLRATFYKAELSGMIDPATIEGKARLFIEFENRLTIFNTQILCVFFRDLIQWPELIQLIKAVTGWEYTQQELEEMANRIVTLTRVFNSREGATKAQDTLPKRFFSEPINEGKNSISEEELSYMVNEYYRLRGWDDQGFPTSEPCFF</sequence>
<dbReference type="Pfam" id="PF01314">
    <property type="entry name" value="AFOR_C"/>
    <property type="match status" value="1"/>
</dbReference>
<evidence type="ECO:0000313" key="13">
    <source>
        <dbReference type="Proteomes" id="UP000604066"/>
    </source>
</evidence>
<evidence type="ECO:0000256" key="2">
    <source>
        <dbReference type="ARBA" id="ARBA00011032"/>
    </source>
</evidence>
<dbReference type="SMART" id="SM00790">
    <property type="entry name" value="AFOR_N"/>
    <property type="match status" value="1"/>
</dbReference>
<evidence type="ECO:0000256" key="9">
    <source>
        <dbReference type="ARBA" id="ARBA00023295"/>
    </source>
</evidence>
<dbReference type="PANTHER" id="PTHR30038:SF0">
    <property type="entry name" value="TUNGSTEN-CONTAINING ALDEHYDE FERREDOXIN OXIDOREDUCTASE"/>
    <property type="match status" value="1"/>
</dbReference>
<keyword evidence="6 12" id="KW-0560">Oxidoreductase</keyword>
<comment type="similarity">
    <text evidence="2">Belongs to the AOR/FOR family.</text>
</comment>
<evidence type="ECO:0000256" key="3">
    <source>
        <dbReference type="ARBA" id="ARBA00022485"/>
    </source>
</evidence>
<dbReference type="SUPFAM" id="SSF48310">
    <property type="entry name" value="Aldehyde ferredoxin oxidoreductase, C-terminal domains"/>
    <property type="match status" value="1"/>
</dbReference>
<dbReference type="InterPro" id="IPR036021">
    <property type="entry name" value="Tungsten_al_ferr_oxy-like_C"/>
</dbReference>
<comment type="caution">
    <text evidence="12">The sequence shown here is derived from an EMBL/GenBank/DDBJ whole genome shotgun (WGS) entry which is preliminary data.</text>
</comment>
<evidence type="ECO:0000256" key="4">
    <source>
        <dbReference type="ARBA" id="ARBA00022723"/>
    </source>
</evidence>
<protein>
    <submittedName>
        <fullName evidence="12">Aldehyde:ferredoxin oxidoreductase</fullName>
        <ecNumber evidence="12">1.2.7.5</ecNumber>
    </submittedName>
</protein>
<dbReference type="EC" id="1.2.7.5" evidence="12"/>
<dbReference type="Proteomes" id="UP000604066">
    <property type="component" value="Unassembled WGS sequence"/>
</dbReference>
<evidence type="ECO:0000256" key="1">
    <source>
        <dbReference type="ARBA" id="ARBA00001966"/>
    </source>
</evidence>
<dbReference type="InterPro" id="IPR036503">
    <property type="entry name" value="Ald_Fedxn_OxRdtase_N_sf"/>
</dbReference>
<evidence type="ECO:0000256" key="10">
    <source>
        <dbReference type="ARBA" id="ARBA00049934"/>
    </source>
</evidence>
<keyword evidence="5" id="KW-0378">Hydrolase</keyword>
<dbReference type="InterPro" id="IPR013983">
    <property type="entry name" value="Ald_Fedxn_OxRdtase_N"/>
</dbReference>
<dbReference type="EMBL" id="JACCBS010000003">
    <property type="protein sequence ID" value="NYE58097.1"/>
    <property type="molecule type" value="Genomic_DNA"/>
</dbReference>
<evidence type="ECO:0000256" key="7">
    <source>
        <dbReference type="ARBA" id="ARBA00023004"/>
    </source>
</evidence>
<evidence type="ECO:0000259" key="11">
    <source>
        <dbReference type="SMART" id="SM00790"/>
    </source>
</evidence>
<dbReference type="SUPFAM" id="SSF56228">
    <property type="entry name" value="Aldehyde ferredoxin oxidoreductase, N-terminal domain"/>
    <property type="match status" value="1"/>
</dbReference>
<dbReference type="Gene3D" id="1.10.569.10">
    <property type="entry name" value="Aldehyde Ferredoxin Oxidoreductase Protein, subunit A, domain 2"/>
    <property type="match status" value="1"/>
</dbReference>
<dbReference type="PROSITE" id="PS00820">
    <property type="entry name" value="GLUCOAMYLASE"/>
    <property type="match status" value="1"/>
</dbReference>
<keyword evidence="7" id="KW-0408">Iron</keyword>
<reference evidence="12 13" key="1">
    <citation type="submission" date="2020-07" db="EMBL/GenBank/DDBJ databases">
        <title>Genomic Encyclopedia of Type Strains, Phase III (KMG-III): the genomes of soil and plant-associated and newly described type strains.</title>
        <authorList>
            <person name="Whitman W."/>
        </authorList>
    </citation>
    <scope>NUCLEOTIDE SEQUENCE [LARGE SCALE GENOMIC DNA]</scope>
    <source>
        <strain evidence="12 13">DSM 11255</strain>
    </source>
</reference>
<comment type="cofactor">
    <cofactor evidence="10">
        <name>tungstopterin</name>
        <dbReference type="ChEBI" id="CHEBI:30402"/>
    </cofactor>
</comment>
<dbReference type="InterPro" id="IPR013984">
    <property type="entry name" value="Ald_Fedxn_OxRdtase_dom2"/>
</dbReference>
<name>A0ABX2RA94_9THEO</name>
<dbReference type="Gene3D" id="3.60.9.10">
    <property type="entry name" value="Aldehyde ferredoxin oxidoreductase, N-terminal domain"/>
    <property type="match status" value="1"/>
</dbReference>
<evidence type="ECO:0000256" key="8">
    <source>
        <dbReference type="ARBA" id="ARBA00023014"/>
    </source>
</evidence>
<dbReference type="GO" id="GO:0033726">
    <property type="term" value="F:aldehyde ferredoxin oxidoreductase activity"/>
    <property type="evidence" value="ECO:0007669"/>
    <property type="project" value="UniProtKB-EC"/>
</dbReference>
<keyword evidence="4" id="KW-0479">Metal-binding</keyword>
<comment type="cofactor">
    <cofactor evidence="1">
        <name>[4Fe-4S] cluster</name>
        <dbReference type="ChEBI" id="CHEBI:49883"/>
    </cofactor>
</comment>
<dbReference type="InterPro" id="IPR046966">
    <property type="entry name" value="Glucoamylase_active_site"/>
</dbReference>
<organism evidence="12 13">
    <name type="scientific">Carboxydothermus ferrireducens DSM 11255</name>
    <dbReference type="NCBI Taxonomy" id="1119529"/>
    <lineage>
        <taxon>Bacteria</taxon>
        <taxon>Bacillati</taxon>
        <taxon>Bacillota</taxon>
        <taxon>Clostridia</taxon>
        <taxon>Thermoanaerobacterales</taxon>
        <taxon>Thermoanaerobacteraceae</taxon>
        <taxon>Carboxydothermus</taxon>
    </lineage>
</organism>
<dbReference type="RefSeq" id="WP_028052668.1">
    <property type="nucleotide sequence ID" value="NZ_ATYG01000026.1"/>
</dbReference>
<evidence type="ECO:0000313" key="12">
    <source>
        <dbReference type="EMBL" id="NYE58097.1"/>
    </source>
</evidence>
<gene>
    <name evidence="12" type="ORF">HDG70_001848</name>
</gene>
<keyword evidence="8" id="KW-0411">Iron-sulfur</keyword>
<keyword evidence="13" id="KW-1185">Reference proteome</keyword>